<organism evidence="2 3">
    <name type="scientific">Hibiscus sabdariffa</name>
    <name type="common">roselle</name>
    <dbReference type="NCBI Taxonomy" id="183260"/>
    <lineage>
        <taxon>Eukaryota</taxon>
        <taxon>Viridiplantae</taxon>
        <taxon>Streptophyta</taxon>
        <taxon>Embryophyta</taxon>
        <taxon>Tracheophyta</taxon>
        <taxon>Spermatophyta</taxon>
        <taxon>Magnoliopsida</taxon>
        <taxon>eudicotyledons</taxon>
        <taxon>Gunneridae</taxon>
        <taxon>Pentapetalae</taxon>
        <taxon>rosids</taxon>
        <taxon>malvids</taxon>
        <taxon>Malvales</taxon>
        <taxon>Malvaceae</taxon>
        <taxon>Malvoideae</taxon>
        <taxon>Hibiscus</taxon>
    </lineage>
</organism>
<feature type="region of interest" description="Disordered" evidence="1">
    <location>
        <begin position="47"/>
        <end position="208"/>
    </location>
</feature>
<dbReference type="Proteomes" id="UP001472677">
    <property type="component" value="Unassembled WGS sequence"/>
</dbReference>
<feature type="compositionally biased region" description="Low complexity" evidence="1">
    <location>
        <begin position="111"/>
        <end position="127"/>
    </location>
</feature>
<accession>A0ABR2F0Y1</accession>
<evidence type="ECO:0000313" key="3">
    <source>
        <dbReference type="Proteomes" id="UP001472677"/>
    </source>
</evidence>
<keyword evidence="3" id="KW-1185">Reference proteome</keyword>
<gene>
    <name evidence="2" type="ORF">V6N12_007136</name>
</gene>
<feature type="compositionally biased region" description="Polar residues" evidence="1">
    <location>
        <begin position="71"/>
        <end position="88"/>
    </location>
</feature>
<sequence>MKFTGKLVDHFDNLDVNTMSMFEVVSMVERLGFVTTVNVFWQLSEVEPETRIESDSNSEDEEYKVEDESSTDQSKFSDSENELASSENEIFDVNVGLDSDEVELRRPGPRTTPTSQATTTQTPSSASIEPTQPSVFRWMPTPTVRTSQESSVSHSSPSPTPISTQPSHPNVFRWMPTPGVPLSQDNCGSHLSPSPSPSPSPKSNTNTS</sequence>
<evidence type="ECO:0000256" key="1">
    <source>
        <dbReference type="SAM" id="MobiDB-lite"/>
    </source>
</evidence>
<name>A0ABR2F0Y1_9ROSI</name>
<comment type="caution">
    <text evidence="2">The sequence shown here is derived from an EMBL/GenBank/DDBJ whole genome shotgun (WGS) entry which is preliminary data.</text>
</comment>
<dbReference type="EMBL" id="JBBPBM010000009">
    <property type="protein sequence ID" value="KAK8568588.1"/>
    <property type="molecule type" value="Genomic_DNA"/>
</dbReference>
<proteinExistence type="predicted"/>
<evidence type="ECO:0000313" key="2">
    <source>
        <dbReference type="EMBL" id="KAK8568588.1"/>
    </source>
</evidence>
<reference evidence="2 3" key="1">
    <citation type="journal article" date="2024" name="G3 (Bethesda)">
        <title>Genome assembly of Hibiscus sabdariffa L. provides insights into metabolisms of medicinal natural products.</title>
        <authorList>
            <person name="Kim T."/>
        </authorList>
    </citation>
    <scope>NUCLEOTIDE SEQUENCE [LARGE SCALE GENOMIC DNA]</scope>
    <source>
        <strain evidence="2">TK-2024</strain>
        <tissue evidence="2">Old leaves</tissue>
    </source>
</reference>
<protein>
    <submittedName>
        <fullName evidence="2">Uncharacterized protein</fullName>
    </submittedName>
</protein>
<feature type="compositionally biased region" description="Low complexity" evidence="1">
    <location>
        <begin position="147"/>
        <end position="169"/>
    </location>
</feature>
<feature type="compositionally biased region" description="Acidic residues" evidence="1">
    <location>
        <begin position="56"/>
        <end position="70"/>
    </location>
</feature>